<organism evidence="1 2">
    <name type="scientific">Methanohalobium evestigatum (strain ATCC BAA-1072 / DSM 3721 / NBRC 107634 / OCM 161 / Z-7303)</name>
    <dbReference type="NCBI Taxonomy" id="644295"/>
    <lineage>
        <taxon>Archaea</taxon>
        <taxon>Methanobacteriati</taxon>
        <taxon>Methanobacteriota</taxon>
        <taxon>Stenosarchaea group</taxon>
        <taxon>Methanomicrobia</taxon>
        <taxon>Methanosarcinales</taxon>
        <taxon>Methanosarcinaceae</taxon>
        <taxon>Methanohalobium</taxon>
    </lineage>
</organism>
<dbReference type="AlphaFoldDB" id="D7E6K2"/>
<gene>
    <name evidence="1" type="ordered locus">Metev_0297</name>
</gene>
<reference evidence="1 2" key="1">
    <citation type="submission" date="2010-06" db="EMBL/GenBank/DDBJ databases">
        <title>Complete sequence chromosome of Methanohalobium evestigatum Z-7303.</title>
        <authorList>
            <consortium name="US DOE Joint Genome Institute"/>
            <person name="Lucas S."/>
            <person name="Copeland A."/>
            <person name="Lapidus A."/>
            <person name="Cheng J.-F."/>
            <person name="Bruce D."/>
            <person name="Goodwin L."/>
            <person name="Pitluck S."/>
            <person name="Saunders E."/>
            <person name="Detter J.C."/>
            <person name="Han C."/>
            <person name="Tapia R."/>
            <person name="Land M."/>
            <person name="Hauser L."/>
            <person name="Kyrpides N."/>
            <person name="Mikhailova N."/>
            <person name="Sieprawska-Lupa M."/>
            <person name="Whitman W.B."/>
            <person name="Anderson I."/>
            <person name="Woyke T."/>
        </authorList>
    </citation>
    <scope>NUCLEOTIDE SEQUENCE [LARGE SCALE GENOMIC DNA]</scope>
    <source>
        <strain evidence="2">ATCC BAA-1072 / DSM 3721 / NBRC 107634 / OCM 161 / Z-7303</strain>
    </source>
</reference>
<keyword evidence="2" id="KW-1185">Reference proteome</keyword>
<evidence type="ECO:0000313" key="2">
    <source>
        <dbReference type="Proteomes" id="UP000000391"/>
    </source>
</evidence>
<dbReference type="HOGENOM" id="CLU_2802206_0_0_2"/>
<sequence length="67" mass="7596">MLYGMLGMDPHSTKSITKKTMQRCPKCGTYQKVGDEPQKCVNEKCRAEIIREDFSSTARSTMMMASK</sequence>
<dbReference type="Proteomes" id="UP000000391">
    <property type="component" value="Chromosome"/>
</dbReference>
<name>D7E6K2_METEZ</name>
<accession>D7E6K2</accession>
<dbReference type="KEGG" id="mev:Metev_0297"/>
<proteinExistence type="predicted"/>
<evidence type="ECO:0000313" key="1">
    <source>
        <dbReference type="EMBL" id="ADI73224.1"/>
    </source>
</evidence>
<dbReference type="EMBL" id="CP002069">
    <property type="protein sequence ID" value="ADI73224.1"/>
    <property type="molecule type" value="Genomic_DNA"/>
</dbReference>
<protein>
    <submittedName>
        <fullName evidence="1">Uncharacterized protein</fullName>
    </submittedName>
</protein>